<dbReference type="AlphaFoldDB" id="D5H5A6"/>
<reference evidence="3" key="2">
    <citation type="submission" date="2010-04" db="EMBL/GenBank/DDBJ databases">
        <title>Genome sequence of Salinibacter ruber M8.</title>
        <authorList>
            <consortium name="Genoscope"/>
        </authorList>
    </citation>
    <scope>NUCLEOTIDE SEQUENCE [LARGE SCALE GENOMIC DNA]</scope>
    <source>
        <strain evidence="3">M8</strain>
    </source>
</reference>
<feature type="region of interest" description="Disordered" evidence="1">
    <location>
        <begin position="1"/>
        <end position="76"/>
    </location>
</feature>
<dbReference type="Proteomes" id="UP000000933">
    <property type="component" value="Chromosome"/>
</dbReference>
<reference evidence="2 3" key="1">
    <citation type="journal article" date="2010" name="ISME J.">
        <title>Fine-scale evolution: genomic, phenotypic and ecological differentiation in two coexisting Salinibacter ruber strains.</title>
        <authorList>
            <person name="Pena A."/>
            <person name="Teeling H."/>
            <person name="Huerta-Cepas J."/>
            <person name="Santos F."/>
            <person name="Yarza P."/>
            <person name="Brito-Echeverria J."/>
            <person name="Lucio M."/>
            <person name="Schmitt-Kopplin P."/>
            <person name="Meseguer I."/>
            <person name="Schenowitz C."/>
            <person name="Dossat C."/>
            <person name="Barbe V."/>
            <person name="Dopazo J."/>
            <person name="Rossello-Mora R."/>
            <person name="Schuler M."/>
            <person name="Glockner F.O."/>
            <person name="Amann R."/>
            <person name="Gabaldon T."/>
            <person name="Anton J."/>
        </authorList>
    </citation>
    <scope>NUCLEOTIDE SEQUENCE [LARGE SCALE GENOMIC DNA]</scope>
    <source>
        <strain evidence="2 3">M8</strain>
    </source>
</reference>
<dbReference type="EMBL" id="FP565814">
    <property type="protein sequence ID" value="CBH23211.1"/>
    <property type="molecule type" value="Genomic_DNA"/>
</dbReference>
<feature type="region of interest" description="Disordered" evidence="1">
    <location>
        <begin position="238"/>
        <end position="257"/>
    </location>
</feature>
<protein>
    <submittedName>
        <fullName evidence="2">Uncharacterized protein</fullName>
    </submittedName>
</protein>
<gene>
    <name evidence="2" type="ordered locus">SRM_00290</name>
</gene>
<sequence>MCRPMNTPTENDESSTPPNGGGPNGSSNKSDLEKENDSGKERSPREQGAGPGAKEVASGAGGLAAEREVTSREWRRLRAPFSREAYVVGSRATGRTAANLPLGAYSEESQPNESQSGSGGGSPNETRNQAVVDLWLRAEAIRDRLDLVLGPGRYGYRLEAGPEAGGTFSMRCHLRIGPGRRTGIGTGRSLQQAGKVALASAAEAFGMGASGKIAGPLVADSESWHQLPGPVLERLERREELSSWAPGSSGSEDKGQA</sequence>
<feature type="compositionally biased region" description="Basic and acidic residues" evidence="1">
    <location>
        <begin position="65"/>
        <end position="76"/>
    </location>
</feature>
<evidence type="ECO:0000313" key="3">
    <source>
        <dbReference type="Proteomes" id="UP000000933"/>
    </source>
</evidence>
<organism evidence="2 3">
    <name type="scientific">Salinibacter ruber (strain M8)</name>
    <dbReference type="NCBI Taxonomy" id="761659"/>
    <lineage>
        <taxon>Bacteria</taxon>
        <taxon>Pseudomonadati</taxon>
        <taxon>Rhodothermota</taxon>
        <taxon>Rhodothermia</taxon>
        <taxon>Rhodothermales</taxon>
        <taxon>Salinibacteraceae</taxon>
        <taxon>Salinibacter</taxon>
    </lineage>
</organism>
<dbReference type="HOGENOM" id="CLU_1081376_0_0_10"/>
<dbReference type="KEGG" id="srm:SRM_00290"/>
<name>D5H5A6_SALRM</name>
<feature type="compositionally biased region" description="Basic and acidic residues" evidence="1">
    <location>
        <begin position="30"/>
        <end position="45"/>
    </location>
</feature>
<accession>D5H5A6</accession>
<feature type="compositionally biased region" description="Polar residues" evidence="1">
    <location>
        <begin position="107"/>
        <end position="116"/>
    </location>
</feature>
<evidence type="ECO:0000256" key="1">
    <source>
        <dbReference type="SAM" id="MobiDB-lite"/>
    </source>
</evidence>
<evidence type="ECO:0000313" key="2">
    <source>
        <dbReference type="EMBL" id="CBH23211.1"/>
    </source>
</evidence>
<proteinExistence type="predicted"/>
<feature type="region of interest" description="Disordered" evidence="1">
    <location>
        <begin position="105"/>
        <end position="126"/>
    </location>
</feature>